<evidence type="ECO:0000313" key="3">
    <source>
        <dbReference type="Proteomes" id="UP000076874"/>
    </source>
</evidence>
<protein>
    <submittedName>
        <fullName evidence="2">Uncharacterized protein</fullName>
    </submittedName>
</protein>
<proteinExistence type="predicted"/>
<gene>
    <name evidence="2" type="ORF">SPI_09391</name>
</gene>
<feature type="compositionally biased region" description="Low complexity" evidence="1">
    <location>
        <begin position="120"/>
        <end position="140"/>
    </location>
</feature>
<sequence length="252" mass="26206">MDKSKYGSGKESSGKYGAKNEHASKPGYRYVERDTEYRPPALSGSTAVRQASGSRQSAGGSTTRGLTTFSPGAKNQEPVGGGCGVSGSRTSGRASGPGVRQSTSCATVRTGRPGPGQNGGRTSNNSSSRQSAATRTATQTLSRALVPTSGHGASRTSGHSTSQAIVPVSSRAIAPRSSRDSAGSTGDNHAEDGLRHVVRRGTSQNSGRTVVEEVYRASKTTQTVEVRRTVLDPLQSMNSGRGMETLRGRYLK</sequence>
<evidence type="ECO:0000313" key="2">
    <source>
        <dbReference type="EMBL" id="OAA53463.1"/>
    </source>
</evidence>
<comment type="caution">
    <text evidence="2">The sequence shown here is derived from an EMBL/GenBank/DDBJ whole genome shotgun (WGS) entry which is preliminary data.</text>
</comment>
<feature type="compositionally biased region" description="Low complexity" evidence="1">
    <location>
        <begin position="50"/>
        <end position="65"/>
    </location>
</feature>
<feature type="region of interest" description="Disordered" evidence="1">
    <location>
        <begin position="1"/>
        <end position="206"/>
    </location>
</feature>
<organism evidence="2 3">
    <name type="scientific">Niveomyces insectorum RCEF 264</name>
    <dbReference type="NCBI Taxonomy" id="1081102"/>
    <lineage>
        <taxon>Eukaryota</taxon>
        <taxon>Fungi</taxon>
        <taxon>Dikarya</taxon>
        <taxon>Ascomycota</taxon>
        <taxon>Pezizomycotina</taxon>
        <taxon>Sordariomycetes</taxon>
        <taxon>Hypocreomycetidae</taxon>
        <taxon>Hypocreales</taxon>
        <taxon>Cordycipitaceae</taxon>
        <taxon>Niveomyces</taxon>
    </lineage>
</organism>
<feature type="compositionally biased region" description="Polar residues" evidence="1">
    <location>
        <begin position="154"/>
        <end position="164"/>
    </location>
</feature>
<dbReference type="EMBL" id="AZHD01000029">
    <property type="protein sequence ID" value="OAA53463.1"/>
    <property type="molecule type" value="Genomic_DNA"/>
</dbReference>
<keyword evidence="3" id="KW-1185">Reference proteome</keyword>
<name>A0A167LSY6_9HYPO</name>
<dbReference type="AlphaFoldDB" id="A0A167LSY6"/>
<reference evidence="2 3" key="1">
    <citation type="journal article" date="2016" name="Genome Biol. Evol.">
        <title>Divergent and convergent evolution of fungal pathogenicity.</title>
        <authorList>
            <person name="Shang Y."/>
            <person name="Xiao G."/>
            <person name="Zheng P."/>
            <person name="Cen K."/>
            <person name="Zhan S."/>
            <person name="Wang C."/>
        </authorList>
    </citation>
    <scope>NUCLEOTIDE SEQUENCE [LARGE SCALE GENOMIC DNA]</scope>
    <source>
        <strain evidence="2 3">RCEF 264</strain>
    </source>
</reference>
<evidence type="ECO:0000256" key="1">
    <source>
        <dbReference type="SAM" id="MobiDB-lite"/>
    </source>
</evidence>
<dbReference type="Proteomes" id="UP000076874">
    <property type="component" value="Unassembled WGS sequence"/>
</dbReference>
<feature type="compositionally biased region" description="Basic and acidic residues" evidence="1">
    <location>
        <begin position="18"/>
        <end position="37"/>
    </location>
</feature>
<accession>A0A167LSY6</accession>
<feature type="compositionally biased region" description="Low complexity" evidence="1">
    <location>
        <begin position="1"/>
        <end position="17"/>
    </location>
</feature>